<reference evidence="1 2" key="1">
    <citation type="submission" date="2019-02" db="EMBL/GenBank/DDBJ databases">
        <title>Deep-cultivation of Planctomycetes and their phenomic and genomic characterization uncovers novel biology.</title>
        <authorList>
            <person name="Wiegand S."/>
            <person name="Jogler M."/>
            <person name="Boedeker C."/>
            <person name="Pinto D."/>
            <person name="Vollmers J."/>
            <person name="Rivas-Marin E."/>
            <person name="Kohn T."/>
            <person name="Peeters S.H."/>
            <person name="Heuer A."/>
            <person name="Rast P."/>
            <person name="Oberbeckmann S."/>
            <person name="Bunk B."/>
            <person name="Jeske O."/>
            <person name="Meyerdierks A."/>
            <person name="Storesund J.E."/>
            <person name="Kallscheuer N."/>
            <person name="Luecker S."/>
            <person name="Lage O.M."/>
            <person name="Pohl T."/>
            <person name="Merkel B.J."/>
            <person name="Hornburger P."/>
            <person name="Mueller R.-W."/>
            <person name="Bruemmer F."/>
            <person name="Labrenz M."/>
            <person name="Spormann A.M."/>
            <person name="Op den Camp H."/>
            <person name="Overmann J."/>
            <person name="Amann R."/>
            <person name="Jetten M.S.M."/>
            <person name="Mascher T."/>
            <person name="Medema M.H."/>
            <person name="Devos D.P."/>
            <person name="Kaster A.-K."/>
            <person name="Ovreas L."/>
            <person name="Rohde M."/>
            <person name="Galperin M.Y."/>
            <person name="Jogler C."/>
        </authorList>
    </citation>
    <scope>NUCLEOTIDE SEQUENCE [LARGE SCALE GENOMIC DNA]</scope>
    <source>
        <strain evidence="1 2">ETA_A8</strain>
    </source>
</reference>
<dbReference type="EMBL" id="CP036274">
    <property type="protein sequence ID" value="QDU25928.1"/>
    <property type="molecule type" value="Genomic_DNA"/>
</dbReference>
<evidence type="ECO:0000313" key="1">
    <source>
        <dbReference type="EMBL" id="QDU25928.1"/>
    </source>
</evidence>
<protein>
    <recommendedName>
        <fullName evidence="3">Carboxypeptidase regulatory-like domain-containing protein</fullName>
    </recommendedName>
</protein>
<dbReference type="AlphaFoldDB" id="A0A517Y6R1"/>
<dbReference type="Proteomes" id="UP000315017">
    <property type="component" value="Chromosome"/>
</dbReference>
<accession>A0A517Y6R1</accession>
<dbReference type="Gene3D" id="2.60.40.1120">
    <property type="entry name" value="Carboxypeptidase-like, regulatory domain"/>
    <property type="match status" value="1"/>
</dbReference>
<gene>
    <name evidence="1" type="ORF">ETAA8_10000</name>
</gene>
<evidence type="ECO:0000313" key="2">
    <source>
        <dbReference type="Proteomes" id="UP000315017"/>
    </source>
</evidence>
<organism evidence="1 2">
    <name type="scientific">Anatilimnocola aggregata</name>
    <dbReference type="NCBI Taxonomy" id="2528021"/>
    <lineage>
        <taxon>Bacteria</taxon>
        <taxon>Pseudomonadati</taxon>
        <taxon>Planctomycetota</taxon>
        <taxon>Planctomycetia</taxon>
        <taxon>Pirellulales</taxon>
        <taxon>Pirellulaceae</taxon>
        <taxon>Anatilimnocola</taxon>
    </lineage>
</organism>
<dbReference type="SUPFAM" id="SSF49478">
    <property type="entry name" value="Cna protein B-type domain"/>
    <property type="match status" value="1"/>
</dbReference>
<sequence>MNNSIEFKAISFRWASVFILVAALNGGCQRGEVLGPVSGVVTFDGEPVPGAMLIFQNNAQGVHMMARADENGRYEVLMANGAGLPPGEYQVAVSPPIQDHPLGPITAPPPGANIYPNIPDRYRDVKTSKLKLQVTEQANTLDVNMTANEAP</sequence>
<name>A0A517Y6R1_9BACT</name>
<dbReference type="RefSeq" id="WP_145085663.1">
    <property type="nucleotide sequence ID" value="NZ_CP036274.1"/>
</dbReference>
<evidence type="ECO:0008006" key="3">
    <source>
        <dbReference type="Google" id="ProtNLM"/>
    </source>
</evidence>
<keyword evidence="2" id="KW-1185">Reference proteome</keyword>
<dbReference type="OrthoDB" id="287951at2"/>
<dbReference type="KEGG" id="aagg:ETAA8_10000"/>
<proteinExistence type="predicted"/>